<name>A0A3E1P3Q3_9BACT</name>
<feature type="domain" description="Beta-lactamase-related" evidence="2">
    <location>
        <begin position="44"/>
        <end position="375"/>
    </location>
</feature>
<keyword evidence="5" id="KW-1185">Reference proteome</keyword>
<sequence>MNKLTLWFCMAALSFSQAHAQTHTIEDPRFAGLDKEFNAILNTWHVAGFAVAVVEKDKIIYAKGFGFRDYEHKVPVTPNTLFAVGSNTKAFTAGLLGILRDQGKLDFEQPVRNFLPELVFATDELNEQVTLRDMMTHRTGIQRYDNSWFFFPPKSRDTLLYRIRYFKPHTPLRSQWEYNNFMYLAQGKVAEKLTGKSWEDNIRQYFFDPLEMSHSNLSVIDMVKQQDVALPYKVALDGSIKKQEYHNIDVIGPAGSINSNVLDMGNWVRMWLNGGKYKGKTVLPAAYVQEATGLQMAIWYNQPDKVHPDLHFNGYGLGWFLRSYRGHYQAEHGGNIDGFTALTCLFPTDSIGIVVLCNQGGSFVPDIVHNILADRALKLSKIDWYGEAEKKLHTVPPAEQKKKDTVIIKGTTVLRPLAELTGTYTNNLYGSFEVSRQHDSLFAKLPFKTVHLKHRGYDIFDAISEIDFIEINMTVIHFLMDDNGDINRLEMRLDDEPAVFIKQKSN</sequence>
<evidence type="ECO:0000313" key="4">
    <source>
        <dbReference type="EMBL" id="RFM34801.1"/>
    </source>
</evidence>
<gene>
    <name evidence="4" type="ORF">DXN04_11235</name>
</gene>
<evidence type="ECO:0000313" key="5">
    <source>
        <dbReference type="Proteomes" id="UP000261174"/>
    </source>
</evidence>
<dbReference type="InterPro" id="IPR050491">
    <property type="entry name" value="AmpC-like"/>
</dbReference>
<dbReference type="InterPro" id="IPR001466">
    <property type="entry name" value="Beta-lactam-related"/>
</dbReference>
<organism evidence="4 5">
    <name type="scientific">Chitinophaga silvisoli</name>
    <dbReference type="NCBI Taxonomy" id="2291814"/>
    <lineage>
        <taxon>Bacteria</taxon>
        <taxon>Pseudomonadati</taxon>
        <taxon>Bacteroidota</taxon>
        <taxon>Chitinophagia</taxon>
        <taxon>Chitinophagales</taxon>
        <taxon>Chitinophagaceae</taxon>
        <taxon>Chitinophaga</taxon>
    </lineage>
</organism>
<dbReference type="InterPro" id="IPR021860">
    <property type="entry name" value="Peptidase_S12_Pab87-rel_C"/>
</dbReference>
<feature type="domain" description="Peptidase S12 Pab87-related C-terminal" evidence="3">
    <location>
        <begin position="410"/>
        <end position="496"/>
    </location>
</feature>
<dbReference type="SUPFAM" id="SSF56601">
    <property type="entry name" value="beta-lactamase/transpeptidase-like"/>
    <property type="match status" value="1"/>
</dbReference>
<feature type="signal peptide" evidence="1">
    <location>
        <begin position="1"/>
        <end position="20"/>
    </location>
</feature>
<dbReference type="EMBL" id="QTJV01000003">
    <property type="protein sequence ID" value="RFM34801.1"/>
    <property type="molecule type" value="Genomic_DNA"/>
</dbReference>
<feature type="chain" id="PRO_5017595479" evidence="1">
    <location>
        <begin position="21"/>
        <end position="506"/>
    </location>
</feature>
<evidence type="ECO:0000259" key="3">
    <source>
        <dbReference type="Pfam" id="PF11954"/>
    </source>
</evidence>
<keyword evidence="4" id="KW-0378">Hydrolase</keyword>
<dbReference type="Pfam" id="PF11954">
    <property type="entry name" value="DUF3471"/>
    <property type="match status" value="1"/>
</dbReference>
<dbReference type="Proteomes" id="UP000261174">
    <property type="component" value="Unassembled WGS sequence"/>
</dbReference>
<dbReference type="RefSeq" id="WP_116853456.1">
    <property type="nucleotide sequence ID" value="NZ_QTJV01000003.1"/>
</dbReference>
<protein>
    <submittedName>
        <fullName evidence="4">Serine hydrolase</fullName>
    </submittedName>
</protein>
<accession>A0A3E1P3Q3</accession>
<dbReference type="Pfam" id="PF00144">
    <property type="entry name" value="Beta-lactamase"/>
    <property type="match status" value="1"/>
</dbReference>
<proteinExistence type="predicted"/>
<dbReference type="Gene3D" id="3.40.710.10">
    <property type="entry name" value="DD-peptidase/beta-lactamase superfamily"/>
    <property type="match status" value="1"/>
</dbReference>
<dbReference type="PANTHER" id="PTHR46825">
    <property type="entry name" value="D-ALANYL-D-ALANINE-CARBOXYPEPTIDASE/ENDOPEPTIDASE AMPH"/>
    <property type="match status" value="1"/>
</dbReference>
<dbReference type="OrthoDB" id="1522765at2"/>
<dbReference type="InterPro" id="IPR012338">
    <property type="entry name" value="Beta-lactam/transpept-like"/>
</dbReference>
<dbReference type="AlphaFoldDB" id="A0A3E1P3Q3"/>
<evidence type="ECO:0000259" key="2">
    <source>
        <dbReference type="Pfam" id="PF00144"/>
    </source>
</evidence>
<dbReference type="GO" id="GO:0016787">
    <property type="term" value="F:hydrolase activity"/>
    <property type="evidence" value="ECO:0007669"/>
    <property type="project" value="UniProtKB-KW"/>
</dbReference>
<dbReference type="Gene3D" id="2.40.128.600">
    <property type="match status" value="1"/>
</dbReference>
<comment type="caution">
    <text evidence="4">The sequence shown here is derived from an EMBL/GenBank/DDBJ whole genome shotgun (WGS) entry which is preliminary data.</text>
</comment>
<dbReference type="PANTHER" id="PTHR46825:SF15">
    <property type="entry name" value="BETA-LACTAMASE-RELATED DOMAIN-CONTAINING PROTEIN"/>
    <property type="match status" value="1"/>
</dbReference>
<evidence type="ECO:0000256" key="1">
    <source>
        <dbReference type="SAM" id="SignalP"/>
    </source>
</evidence>
<keyword evidence="1" id="KW-0732">Signal</keyword>
<reference evidence="4 5" key="1">
    <citation type="submission" date="2018-08" db="EMBL/GenBank/DDBJ databases">
        <title>Chitinophaga sp. K20C18050901, a novel bacterium isolated from forest soil.</title>
        <authorList>
            <person name="Wang C."/>
        </authorList>
    </citation>
    <scope>NUCLEOTIDE SEQUENCE [LARGE SCALE GENOMIC DNA]</scope>
    <source>
        <strain evidence="4 5">K20C18050901</strain>
    </source>
</reference>